<sequence>MAATTMAKPEAEKVQPTYVLISPYAFQTNKFIEFVAKIGPLFFAAFFLTCMILFHQKTNDAFWVLFLPQFVFFSLTFIIGCITNNKTFQLIQIVITYICFDYSYYLACFTGANFRPNKILGCLVLFLLAAIVLYAIALQIVHRKHYVKDLSTPESISSLNTIDFYHLFFFLAGICLALPLLQLLTIIFPARVYDFDYLGGVSDTPPTELSQFEVTTIILFYDFFGKFDLCYLVLLTCVFQYSRNNVNYLNSIKALSSSKKVMIDCDGRAWYCLFWSSRTVSKPKKLTGWNQSSVKPEDSQILPLKPLAELNV</sequence>
<keyword evidence="1" id="KW-0812">Transmembrane</keyword>
<evidence type="ECO:0000313" key="3">
    <source>
        <dbReference type="WBParaSite" id="Pan_g10932.t1"/>
    </source>
</evidence>
<name>A0A7E4UPH2_PANRE</name>
<evidence type="ECO:0000256" key="1">
    <source>
        <dbReference type="SAM" id="Phobius"/>
    </source>
</evidence>
<organism evidence="2 3">
    <name type="scientific">Panagrellus redivivus</name>
    <name type="common">Microworm</name>
    <dbReference type="NCBI Taxonomy" id="6233"/>
    <lineage>
        <taxon>Eukaryota</taxon>
        <taxon>Metazoa</taxon>
        <taxon>Ecdysozoa</taxon>
        <taxon>Nematoda</taxon>
        <taxon>Chromadorea</taxon>
        <taxon>Rhabditida</taxon>
        <taxon>Tylenchina</taxon>
        <taxon>Panagrolaimomorpha</taxon>
        <taxon>Panagrolaimoidea</taxon>
        <taxon>Panagrolaimidae</taxon>
        <taxon>Panagrellus</taxon>
    </lineage>
</organism>
<dbReference type="AlphaFoldDB" id="A0A7E4UPH2"/>
<keyword evidence="2" id="KW-1185">Reference proteome</keyword>
<keyword evidence="1" id="KW-1133">Transmembrane helix</keyword>
<feature type="transmembrane region" description="Helical" evidence="1">
    <location>
        <begin position="164"/>
        <end position="188"/>
    </location>
</feature>
<feature type="transmembrane region" description="Helical" evidence="1">
    <location>
        <begin position="34"/>
        <end position="54"/>
    </location>
</feature>
<dbReference type="Proteomes" id="UP000492821">
    <property type="component" value="Unassembled WGS sequence"/>
</dbReference>
<reference evidence="3" key="2">
    <citation type="submission" date="2020-10" db="UniProtKB">
        <authorList>
            <consortium name="WormBaseParasite"/>
        </authorList>
    </citation>
    <scope>IDENTIFICATION</scope>
</reference>
<feature type="transmembrane region" description="Helical" evidence="1">
    <location>
        <begin position="61"/>
        <end position="82"/>
    </location>
</feature>
<protein>
    <submittedName>
        <fullName evidence="3">Uncharacterized protein</fullName>
    </submittedName>
</protein>
<keyword evidence="1" id="KW-0472">Membrane</keyword>
<accession>A0A7E4UPH2</accession>
<evidence type="ECO:0000313" key="2">
    <source>
        <dbReference type="Proteomes" id="UP000492821"/>
    </source>
</evidence>
<dbReference type="WBParaSite" id="Pan_g10932.t1">
    <property type="protein sequence ID" value="Pan_g10932.t1"/>
    <property type="gene ID" value="Pan_g10932"/>
</dbReference>
<proteinExistence type="predicted"/>
<feature type="transmembrane region" description="Helical" evidence="1">
    <location>
        <begin position="119"/>
        <end position="141"/>
    </location>
</feature>
<reference evidence="2" key="1">
    <citation type="journal article" date="2013" name="Genetics">
        <title>The draft genome and transcriptome of Panagrellus redivivus are shaped by the harsh demands of a free-living lifestyle.</title>
        <authorList>
            <person name="Srinivasan J."/>
            <person name="Dillman A.R."/>
            <person name="Macchietto M.G."/>
            <person name="Heikkinen L."/>
            <person name="Lakso M."/>
            <person name="Fracchia K.M."/>
            <person name="Antoshechkin I."/>
            <person name="Mortazavi A."/>
            <person name="Wong G."/>
            <person name="Sternberg P.W."/>
        </authorList>
    </citation>
    <scope>NUCLEOTIDE SEQUENCE [LARGE SCALE GENOMIC DNA]</scope>
    <source>
        <strain evidence="2">MT8872</strain>
    </source>
</reference>
<feature type="transmembrane region" description="Helical" evidence="1">
    <location>
        <begin position="88"/>
        <end position="107"/>
    </location>
</feature>